<dbReference type="InterPro" id="IPR050428">
    <property type="entry name" value="TCS_sensor_his_kinase"/>
</dbReference>
<keyword evidence="10 11" id="KW-0472">Membrane</keyword>
<evidence type="ECO:0000256" key="2">
    <source>
        <dbReference type="ARBA" id="ARBA00004370"/>
    </source>
</evidence>
<keyword evidence="6 11" id="KW-0812">Transmembrane</keyword>
<dbReference type="AlphaFoldDB" id="A0A1H7P660"/>
<dbReference type="InterPro" id="IPR003661">
    <property type="entry name" value="HisK_dim/P_dom"/>
</dbReference>
<dbReference type="Pfam" id="PF00512">
    <property type="entry name" value="HisKA"/>
    <property type="match status" value="1"/>
</dbReference>
<evidence type="ECO:0000256" key="11">
    <source>
        <dbReference type="SAM" id="Phobius"/>
    </source>
</evidence>
<evidence type="ECO:0000256" key="4">
    <source>
        <dbReference type="ARBA" id="ARBA00022553"/>
    </source>
</evidence>
<dbReference type="InterPro" id="IPR003660">
    <property type="entry name" value="HAMP_dom"/>
</dbReference>
<evidence type="ECO:0000256" key="3">
    <source>
        <dbReference type="ARBA" id="ARBA00012438"/>
    </source>
</evidence>
<dbReference type="SMART" id="SM00387">
    <property type="entry name" value="HATPase_c"/>
    <property type="match status" value="1"/>
</dbReference>
<keyword evidence="4" id="KW-0597">Phosphoprotein</keyword>
<dbReference type="EC" id="2.7.13.3" evidence="3"/>
<accession>A0A1H7P660</accession>
<dbReference type="PROSITE" id="PS50109">
    <property type="entry name" value="HIS_KIN"/>
    <property type="match status" value="1"/>
</dbReference>
<dbReference type="GO" id="GO:0000155">
    <property type="term" value="F:phosphorelay sensor kinase activity"/>
    <property type="evidence" value="ECO:0007669"/>
    <property type="project" value="InterPro"/>
</dbReference>
<dbReference type="CDD" id="cd00075">
    <property type="entry name" value="HATPase"/>
    <property type="match status" value="1"/>
</dbReference>
<feature type="domain" description="HAMP" evidence="13">
    <location>
        <begin position="178"/>
        <end position="232"/>
    </location>
</feature>
<evidence type="ECO:0000256" key="10">
    <source>
        <dbReference type="ARBA" id="ARBA00023136"/>
    </source>
</evidence>
<evidence type="ECO:0000256" key="8">
    <source>
        <dbReference type="ARBA" id="ARBA00022989"/>
    </source>
</evidence>
<sequence>MTTFKERTQALLRSTPLRLALALVLLFAFVSLLSLGASYLVIRDSFSKTMETDLRQDLAGFQAAPSAGAVAQLIAAEAAVTDPERRILSYLTADGKYYGNAMIARSSEGFGVLSFPDGENLPEGPYLALTANLYGGQLTVANSRSQIEDLEELFLYILLLSVLPTTAIALAAGLIISRRSGRRIEAVGQTLKQLTHGDLSARVKNTAGREDDLSSIAEQVDRMAAAQQSSVNALRQVSADIAHDLKTPIQRVAVLLNRARELPNLPDKLETILDEAGQETTGIVATFQSLLQIAQIEGGSPKNRFQPVDLGALAATFVEVYEPSADESNHRIESDLPGQGTAIVSGEKGLLGQVLANLIENALRHTPTGSAIRVAVQASHSRIELTVADNGPGIPVEERENVLRRLYRLERSRTTSGNGLGLSLVSVIADLHDAKLELGSNNPGLLIKLTFPKASNAPG</sequence>
<evidence type="ECO:0000259" key="12">
    <source>
        <dbReference type="PROSITE" id="PS50109"/>
    </source>
</evidence>
<evidence type="ECO:0000256" key="9">
    <source>
        <dbReference type="ARBA" id="ARBA00023012"/>
    </source>
</evidence>
<dbReference type="PROSITE" id="PS50885">
    <property type="entry name" value="HAMP"/>
    <property type="match status" value="1"/>
</dbReference>
<dbReference type="SUPFAM" id="SSF47384">
    <property type="entry name" value="Homodimeric domain of signal transducing histidine kinase"/>
    <property type="match status" value="1"/>
</dbReference>
<dbReference type="Proteomes" id="UP000199283">
    <property type="component" value="Unassembled WGS sequence"/>
</dbReference>
<dbReference type="SUPFAM" id="SSF55874">
    <property type="entry name" value="ATPase domain of HSP90 chaperone/DNA topoisomerase II/histidine kinase"/>
    <property type="match status" value="1"/>
</dbReference>
<dbReference type="PANTHER" id="PTHR45436">
    <property type="entry name" value="SENSOR HISTIDINE KINASE YKOH"/>
    <property type="match status" value="1"/>
</dbReference>
<dbReference type="InterPro" id="IPR004358">
    <property type="entry name" value="Sig_transdc_His_kin-like_C"/>
</dbReference>
<keyword evidence="7" id="KW-0418">Kinase</keyword>
<keyword evidence="15" id="KW-1185">Reference proteome</keyword>
<evidence type="ECO:0000256" key="1">
    <source>
        <dbReference type="ARBA" id="ARBA00000085"/>
    </source>
</evidence>
<evidence type="ECO:0000313" key="14">
    <source>
        <dbReference type="EMBL" id="SEL30725.1"/>
    </source>
</evidence>
<dbReference type="PRINTS" id="PR00344">
    <property type="entry name" value="BCTRLSENSOR"/>
</dbReference>
<evidence type="ECO:0000256" key="5">
    <source>
        <dbReference type="ARBA" id="ARBA00022679"/>
    </source>
</evidence>
<dbReference type="PANTHER" id="PTHR45436:SF8">
    <property type="entry name" value="HISTIDINE KINASE"/>
    <property type="match status" value="1"/>
</dbReference>
<dbReference type="InterPro" id="IPR036097">
    <property type="entry name" value="HisK_dim/P_sf"/>
</dbReference>
<evidence type="ECO:0000259" key="13">
    <source>
        <dbReference type="PROSITE" id="PS50885"/>
    </source>
</evidence>
<dbReference type="Gene3D" id="6.10.340.10">
    <property type="match status" value="1"/>
</dbReference>
<keyword evidence="8 11" id="KW-1133">Transmembrane helix</keyword>
<dbReference type="InterPro" id="IPR003594">
    <property type="entry name" value="HATPase_dom"/>
</dbReference>
<keyword evidence="5" id="KW-0808">Transferase</keyword>
<dbReference type="SMART" id="SM00388">
    <property type="entry name" value="HisKA"/>
    <property type="match status" value="1"/>
</dbReference>
<dbReference type="Gene3D" id="3.30.565.10">
    <property type="entry name" value="Histidine kinase-like ATPase, C-terminal domain"/>
    <property type="match status" value="1"/>
</dbReference>
<dbReference type="InterPro" id="IPR036890">
    <property type="entry name" value="HATPase_C_sf"/>
</dbReference>
<comment type="subcellular location">
    <subcellularLocation>
        <location evidence="2">Membrane</location>
    </subcellularLocation>
</comment>
<keyword evidence="9" id="KW-0902">Two-component regulatory system</keyword>
<dbReference type="EMBL" id="FNZQ01000004">
    <property type="protein sequence ID" value="SEL30725.1"/>
    <property type="molecule type" value="Genomic_DNA"/>
</dbReference>
<dbReference type="CDD" id="cd00082">
    <property type="entry name" value="HisKA"/>
    <property type="match status" value="1"/>
</dbReference>
<evidence type="ECO:0000256" key="6">
    <source>
        <dbReference type="ARBA" id="ARBA00022692"/>
    </source>
</evidence>
<organism evidence="14 15">
    <name type="scientific">Jannaschia helgolandensis</name>
    <dbReference type="NCBI Taxonomy" id="188906"/>
    <lineage>
        <taxon>Bacteria</taxon>
        <taxon>Pseudomonadati</taxon>
        <taxon>Pseudomonadota</taxon>
        <taxon>Alphaproteobacteria</taxon>
        <taxon>Rhodobacterales</taxon>
        <taxon>Roseobacteraceae</taxon>
        <taxon>Jannaschia</taxon>
    </lineage>
</organism>
<dbReference type="InterPro" id="IPR005467">
    <property type="entry name" value="His_kinase_dom"/>
</dbReference>
<protein>
    <recommendedName>
        <fullName evidence="3">histidine kinase</fullName>
        <ecNumber evidence="3">2.7.13.3</ecNumber>
    </recommendedName>
</protein>
<evidence type="ECO:0000256" key="7">
    <source>
        <dbReference type="ARBA" id="ARBA00022777"/>
    </source>
</evidence>
<dbReference type="GO" id="GO:0005886">
    <property type="term" value="C:plasma membrane"/>
    <property type="evidence" value="ECO:0007669"/>
    <property type="project" value="TreeGrafter"/>
</dbReference>
<reference evidence="14 15" key="1">
    <citation type="submission" date="2016-10" db="EMBL/GenBank/DDBJ databases">
        <authorList>
            <person name="de Groot N.N."/>
        </authorList>
    </citation>
    <scope>NUCLEOTIDE SEQUENCE [LARGE SCALE GENOMIC DNA]</scope>
    <source>
        <strain evidence="14 15">DSM 14858</strain>
    </source>
</reference>
<feature type="transmembrane region" description="Helical" evidence="11">
    <location>
        <begin position="153"/>
        <end position="176"/>
    </location>
</feature>
<dbReference type="OrthoDB" id="9815202at2"/>
<evidence type="ECO:0000313" key="15">
    <source>
        <dbReference type="Proteomes" id="UP000199283"/>
    </source>
</evidence>
<dbReference type="RefSeq" id="WP_092763056.1">
    <property type="nucleotide sequence ID" value="NZ_FNZQ01000004.1"/>
</dbReference>
<comment type="catalytic activity">
    <reaction evidence="1">
        <text>ATP + protein L-histidine = ADP + protein N-phospho-L-histidine.</text>
        <dbReference type="EC" id="2.7.13.3"/>
    </reaction>
</comment>
<gene>
    <name evidence="14" type="ORF">SAMN04488526_2414</name>
</gene>
<dbReference type="Pfam" id="PF02518">
    <property type="entry name" value="HATPase_c"/>
    <property type="match status" value="1"/>
</dbReference>
<name>A0A1H7P660_9RHOB</name>
<proteinExistence type="predicted"/>
<feature type="domain" description="Histidine kinase" evidence="12">
    <location>
        <begin position="240"/>
        <end position="455"/>
    </location>
</feature>
<dbReference type="STRING" id="188906.SAMN04488526_2414"/>
<feature type="transmembrane region" description="Helical" evidence="11">
    <location>
        <begin position="20"/>
        <end position="42"/>
    </location>
</feature>